<dbReference type="EMBL" id="AP022822">
    <property type="protein sequence ID" value="BCA86524.1"/>
    <property type="molecule type" value="Genomic_DNA"/>
</dbReference>
<dbReference type="InterPro" id="IPR012550">
    <property type="entry name" value="DUF1706"/>
</dbReference>
<reference evidence="1 2" key="1">
    <citation type="submission" date="2020-02" db="EMBL/GenBank/DDBJ databases">
        <title>Characterization of vanA genotype vancomycin-resistant Enterococcus saigonensis VE80.</title>
        <authorList>
            <person name="Harada T."/>
            <person name="Motooka D."/>
            <person name="Nakamura S."/>
            <person name="Yamamoto Y."/>
            <person name="Kawahara R."/>
            <person name="Kawatsu K."/>
        </authorList>
    </citation>
    <scope>NUCLEOTIDE SEQUENCE [LARGE SCALE GENOMIC DNA]</scope>
    <source>
        <strain evidence="1 2">VE80</strain>
    </source>
</reference>
<evidence type="ECO:0000313" key="1">
    <source>
        <dbReference type="EMBL" id="BCA86524.1"/>
    </source>
</evidence>
<keyword evidence="2" id="KW-1185">Reference proteome</keyword>
<name>A0A679IR34_9ENTE</name>
<dbReference type="Proteomes" id="UP000502998">
    <property type="component" value="Chromosome"/>
</dbReference>
<evidence type="ECO:0000313" key="2">
    <source>
        <dbReference type="Proteomes" id="UP000502998"/>
    </source>
</evidence>
<sequence>MVRPTNKRDLIEVGNASYGKMTALLNTLPQESLRQNFTFDVEKEKQAHWQRDKNLRDVLIHLYEWHKLLLDWIVANQKGEKRQFLKEGYNWKTYGKMNEEFWVKHQHTSYEEAYSLLAQTHHEVMKLAEIFSNEELFEKNVYPWIGGSTLGSYFVSATSSHYEWAMKKIRKFKKSV</sequence>
<accession>A0A679IR34</accession>
<dbReference type="InterPro" id="IPR034660">
    <property type="entry name" value="DinB/YfiT-like"/>
</dbReference>
<dbReference type="PIRSF" id="PIRSF031551">
    <property type="entry name" value="DUF1706"/>
    <property type="match status" value="1"/>
</dbReference>
<dbReference type="AlphaFoldDB" id="A0A679IR34"/>
<dbReference type="RefSeq" id="WP_173103661.1">
    <property type="nucleotide sequence ID" value="NZ_AP022822.1"/>
</dbReference>
<gene>
    <name evidence="1" type="ORF">EsVE80_20470</name>
</gene>
<organism evidence="1 2">
    <name type="scientific">Enterococcus saigonensis</name>
    <dbReference type="NCBI Taxonomy" id="1805431"/>
    <lineage>
        <taxon>Bacteria</taxon>
        <taxon>Bacillati</taxon>
        <taxon>Bacillota</taxon>
        <taxon>Bacilli</taxon>
        <taxon>Lactobacillales</taxon>
        <taxon>Enterococcaceae</taxon>
        <taxon>Enterococcus</taxon>
    </lineage>
</organism>
<dbReference type="Gene3D" id="1.20.120.450">
    <property type="entry name" value="dinb family like domain"/>
    <property type="match status" value="1"/>
</dbReference>
<dbReference type="Pfam" id="PF08020">
    <property type="entry name" value="DUF1706"/>
    <property type="match status" value="1"/>
</dbReference>
<evidence type="ECO:0008006" key="3">
    <source>
        <dbReference type="Google" id="ProtNLM"/>
    </source>
</evidence>
<dbReference type="KEGG" id="esg:EsVE80_20470"/>
<dbReference type="PANTHER" id="PTHR40658">
    <property type="match status" value="1"/>
</dbReference>
<dbReference type="PANTHER" id="PTHR40658:SF4">
    <property type="entry name" value="HYPOTHETICAL CYTOSOLIC PROTEIN"/>
    <property type="match status" value="1"/>
</dbReference>
<protein>
    <recommendedName>
        <fullName evidence="3">ClbS/DfsB family four-helix bundle protein</fullName>
    </recommendedName>
</protein>
<proteinExistence type="predicted"/>